<gene>
    <name evidence="1" type="ORF">A2527_07205</name>
</gene>
<proteinExistence type="predicted"/>
<evidence type="ECO:0000313" key="1">
    <source>
        <dbReference type="EMBL" id="OGG95492.1"/>
    </source>
</evidence>
<evidence type="ECO:0008006" key="3">
    <source>
        <dbReference type="Google" id="ProtNLM"/>
    </source>
</evidence>
<dbReference type="EMBL" id="MFNE01000022">
    <property type="protein sequence ID" value="OGG95492.1"/>
    <property type="molecule type" value="Genomic_DNA"/>
</dbReference>
<dbReference type="Proteomes" id="UP000178449">
    <property type="component" value="Unassembled WGS sequence"/>
</dbReference>
<accession>A0A1F6GBK6</accession>
<organism evidence="1 2">
    <name type="scientific">Candidatus Lambdaproteobacteria bacterium RIFOXYD2_FULL_50_16</name>
    <dbReference type="NCBI Taxonomy" id="1817772"/>
    <lineage>
        <taxon>Bacteria</taxon>
        <taxon>Pseudomonadati</taxon>
        <taxon>Pseudomonadota</taxon>
        <taxon>Candidatus Lambdaproteobacteria</taxon>
    </lineage>
</organism>
<protein>
    <recommendedName>
        <fullName evidence="3">Bro-N domain-containing protein</fullName>
    </recommendedName>
</protein>
<comment type="caution">
    <text evidence="1">The sequence shown here is derived from an EMBL/GenBank/DDBJ whole genome shotgun (WGS) entry which is preliminary data.</text>
</comment>
<evidence type="ECO:0000313" key="2">
    <source>
        <dbReference type="Proteomes" id="UP000178449"/>
    </source>
</evidence>
<reference evidence="1 2" key="1">
    <citation type="journal article" date="2016" name="Nat. Commun.">
        <title>Thousands of microbial genomes shed light on interconnected biogeochemical processes in an aquifer system.</title>
        <authorList>
            <person name="Anantharaman K."/>
            <person name="Brown C.T."/>
            <person name="Hug L.A."/>
            <person name="Sharon I."/>
            <person name="Castelle C.J."/>
            <person name="Probst A.J."/>
            <person name="Thomas B.C."/>
            <person name="Singh A."/>
            <person name="Wilkins M.J."/>
            <person name="Karaoz U."/>
            <person name="Brodie E.L."/>
            <person name="Williams K.H."/>
            <person name="Hubbard S.S."/>
            <person name="Banfield J.F."/>
        </authorList>
    </citation>
    <scope>NUCLEOTIDE SEQUENCE [LARGE SCALE GENOMIC DNA]</scope>
</reference>
<name>A0A1F6GBK6_9PROT</name>
<dbReference type="AlphaFoldDB" id="A0A1F6GBK6"/>
<sequence>MNRELIQQLTTSLNALIQVIPEAKIEFWYARDLMGQMGYDRWENFQRVVEKAMIACQTTEEKVSDHFREVTKLVPIGSGADRPFCRSIMI</sequence>
<dbReference type="STRING" id="1817772.A2527_07205"/>